<feature type="signal peptide" evidence="2">
    <location>
        <begin position="1"/>
        <end position="34"/>
    </location>
</feature>
<dbReference type="InterPro" id="IPR032675">
    <property type="entry name" value="LRR_dom_sf"/>
</dbReference>
<gene>
    <name evidence="3" type="ORF">Q3982_07810</name>
</gene>
<feature type="non-terminal residue" evidence="3">
    <location>
        <position position="255"/>
    </location>
</feature>
<keyword evidence="4" id="KW-1185">Reference proteome</keyword>
<dbReference type="Gene3D" id="3.80.10.10">
    <property type="entry name" value="Ribonuclease Inhibitor"/>
    <property type="match status" value="1"/>
</dbReference>
<evidence type="ECO:0000313" key="3">
    <source>
        <dbReference type="EMBL" id="MDO4842561.1"/>
    </source>
</evidence>
<feature type="region of interest" description="Disordered" evidence="1">
    <location>
        <begin position="36"/>
        <end position="60"/>
    </location>
</feature>
<keyword evidence="2" id="KW-0732">Signal</keyword>
<accession>A0AA43UAK5</accession>
<feature type="compositionally biased region" description="Low complexity" evidence="1">
    <location>
        <begin position="42"/>
        <end position="55"/>
    </location>
</feature>
<sequence length="255" mass="28342">MKIIRKWGTEMKLRNMLWLLLSLLLVIAPITAFASDDGDSTGGTTTEGSESTQESEASDWTPEDFTYGEWKIGEAEKISPADDPENYLTVTVWVVTGLSDSGKEKLKTRSDLVIPAKDPDGRKVQGVGEQAFYENSAVQSVTFPENVTAKVRTSDFNRGYCWKTSEDDGVPEERGDFFIGKQAFGCDSLSKVTIPEGTLYVGQAAFVTNSFESITLPSSLMLVDERAFCSIWYRELTELKFPETTTFPLNVRYDG</sequence>
<evidence type="ECO:0000256" key="2">
    <source>
        <dbReference type="SAM" id="SignalP"/>
    </source>
</evidence>
<dbReference type="InterPro" id="IPR026906">
    <property type="entry name" value="LRR_5"/>
</dbReference>
<evidence type="ECO:0000256" key="1">
    <source>
        <dbReference type="SAM" id="MobiDB-lite"/>
    </source>
</evidence>
<dbReference type="AlphaFoldDB" id="A0AA43UAK5"/>
<evidence type="ECO:0000313" key="4">
    <source>
        <dbReference type="Proteomes" id="UP001168575"/>
    </source>
</evidence>
<organism evidence="3 4">
    <name type="scientific">Phoenicibacter congonensis</name>
    <dbReference type="NCBI Taxonomy" id="1944646"/>
    <lineage>
        <taxon>Bacteria</taxon>
        <taxon>Bacillati</taxon>
        <taxon>Actinomycetota</taxon>
        <taxon>Coriobacteriia</taxon>
        <taxon>Eggerthellales</taxon>
        <taxon>Eggerthellaceae</taxon>
        <taxon>Phoenicibacter</taxon>
    </lineage>
</organism>
<reference evidence="3" key="1">
    <citation type="submission" date="2023-07" db="EMBL/GenBank/DDBJ databases">
        <title>Between Cages and Wild: Unraveling the Impact of Captivity on Animal Microbiomes and Antimicrobial Resistance.</title>
        <authorList>
            <person name="Schmartz G.P."/>
            <person name="Rehner J."/>
            <person name="Schuff M.J."/>
            <person name="Becker S.L."/>
            <person name="Kravczyk M."/>
            <person name="Gurevich A."/>
            <person name="Francke R."/>
            <person name="Mueller R."/>
            <person name="Keller V."/>
            <person name="Keller A."/>
        </authorList>
    </citation>
    <scope>NUCLEOTIDE SEQUENCE</scope>
    <source>
        <strain evidence="3">S12M_St_49</strain>
    </source>
</reference>
<dbReference type="EMBL" id="JAUMVS010000215">
    <property type="protein sequence ID" value="MDO4842561.1"/>
    <property type="molecule type" value="Genomic_DNA"/>
</dbReference>
<protein>
    <submittedName>
        <fullName evidence="3">Leucine-rich repeat domain-containing protein</fullName>
    </submittedName>
</protein>
<proteinExistence type="predicted"/>
<dbReference type="Proteomes" id="UP001168575">
    <property type="component" value="Unassembled WGS sequence"/>
</dbReference>
<comment type="caution">
    <text evidence="3">The sequence shown here is derived from an EMBL/GenBank/DDBJ whole genome shotgun (WGS) entry which is preliminary data.</text>
</comment>
<name>A0AA43UAK5_9ACTN</name>
<dbReference type="Pfam" id="PF13306">
    <property type="entry name" value="LRR_5"/>
    <property type="match status" value="2"/>
</dbReference>
<feature type="chain" id="PRO_5041264790" evidence="2">
    <location>
        <begin position="35"/>
        <end position="255"/>
    </location>
</feature>